<protein>
    <recommendedName>
        <fullName evidence="3">Tyr recombinase domain-containing protein</fullName>
    </recommendedName>
</protein>
<keyword evidence="2" id="KW-1185">Reference proteome</keyword>
<dbReference type="PANTHER" id="PTHR35617:SF3">
    <property type="entry name" value="CORE-BINDING (CB) DOMAIN-CONTAINING PROTEIN"/>
    <property type="match status" value="1"/>
</dbReference>
<dbReference type="AlphaFoldDB" id="A0AAV8V9L2"/>
<name>A0AAV8V9L2_9CUCU</name>
<dbReference type="EMBL" id="JANEYG010000236">
    <property type="protein sequence ID" value="KAJ8910891.1"/>
    <property type="molecule type" value="Genomic_DNA"/>
</dbReference>
<evidence type="ECO:0000313" key="2">
    <source>
        <dbReference type="Proteomes" id="UP001159042"/>
    </source>
</evidence>
<reference evidence="1 2" key="1">
    <citation type="journal article" date="2023" name="Insect Mol. Biol.">
        <title>Genome sequencing provides insights into the evolution of gene families encoding plant cell wall-degrading enzymes in longhorned beetles.</title>
        <authorList>
            <person name="Shin N.R."/>
            <person name="Okamura Y."/>
            <person name="Kirsch R."/>
            <person name="Pauchet Y."/>
        </authorList>
    </citation>
    <scope>NUCLEOTIDE SEQUENCE [LARGE SCALE GENOMIC DNA]</scope>
    <source>
        <strain evidence="1">EAD_L_NR</strain>
    </source>
</reference>
<dbReference type="Proteomes" id="UP001159042">
    <property type="component" value="Unassembled WGS sequence"/>
</dbReference>
<evidence type="ECO:0000313" key="1">
    <source>
        <dbReference type="EMBL" id="KAJ8910891.1"/>
    </source>
</evidence>
<accession>A0AAV8V9L2</accession>
<proteinExistence type="predicted"/>
<gene>
    <name evidence="1" type="ORF">NQ315_014219</name>
</gene>
<evidence type="ECO:0008006" key="3">
    <source>
        <dbReference type="Google" id="ProtNLM"/>
    </source>
</evidence>
<organism evidence="1 2">
    <name type="scientific">Exocentrus adspersus</name>
    <dbReference type="NCBI Taxonomy" id="1586481"/>
    <lineage>
        <taxon>Eukaryota</taxon>
        <taxon>Metazoa</taxon>
        <taxon>Ecdysozoa</taxon>
        <taxon>Arthropoda</taxon>
        <taxon>Hexapoda</taxon>
        <taxon>Insecta</taxon>
        <taxon>Pterygota</taxon>
        <taxon>Neoptera</taxon>
        <taxon>Endopterygota</taxon>
        <taxon>Coleoptera</taxon>
        <taxon>Polyphaga</taxon>
        <taxon>Cucujiformia</taxon>
        <taxon>Chrysomeloidea</taxon>
        <taxon>Cerambycidae</taxon>
        <taxon>Lamiinae</taxon>
        <taxon>Acanthocinini</taxon>
        <taxon>Exocentrus</taxon>
    </lineage>
</organism>
<dbReference type="PANTHER" id="PTHR35617">
    <property type="entry name" value="PHAGE_INTEGRASE DOMAIN-CONTAINING PROTEIN"/>
    <property type="match status" value="1"/>
</dbReference>
<sequence>MQRSLESDVLIKRYLKGISRLRPSRPRYESMWDPQRLLDYIEILPEQMTLQTMSQKLVTLLAFITGGRLQTISFIRISNLIESNQEIQIVITDSIKTTGTNKIQPTLHVPFFREKPSLCVATTLKDYIKRTVSIRQSQQDLLFLTTVKLHGEANKQTS</sequence>
<comment type="caution">
    <text evidence="1">The sequence shown here is derived from an EMBL/GenBank/DDBJ whole genome shotgun (WGS) entry which is preliminary data.</text>
</comment>